<name>A0A8H9K500_VIBVL</name>
<comment type="caution">
    <text evidence="1">The sequence shown here is derived from an EMBL/GenBank/DDBJ whole genome shotgun (WGS) entry which is preliminary data.</text>
</comment>
<organism evidence="1">
    <name type="scientific">Vibrio vulnificus</name>
    <dbReference type="NCBI Taxonomy" id="672"/>
    <lineage>
        <taxon>Bacteria</taxon>
        <taxon>Pseudomonadati</taxon>
        <taxon>Pseudomonadota</taxon>
        <taxon>Gammaproteobacteria</taxon>
        <taxon>Vibrionales</taxon>
        <taxon>Vibrionaceae</taxon>
        <taxon>Vibrio</taxon>
    </lineage>
</organism>
<sequence length="149" mass="17357">MTMYCCGCQKYVYVEIVKGNIACPHLKNYSQNSFFWCSSCKGYIAYEGGPRSGNACAIPDARMRLARRHIHARMDPIWKQGFKTRLEVYNLVSEHLGKTYHTSWLRSIDEAISVWHFLGRLIDSLSTKQQKRCRDMYKQLAPRNNTSPR</sequence>
<dbReference type="EMBL" id="DACRBY010000001">
    <property type="protein sequence ID" value="HAS8538204.1"/>
    <property type="molecule type" value="Genomic_DNA"/>
</dbReference>
<evidence type="ECO:0000313" key="1">
    <source>
        <dbReference type="EMBL" id="HAS8538204.1"/>
    </source>
</evidence>
<dbReference type="InterPro" id="IPR021686">
    <property type="entry name" value="DUF3268"/>
</dbReference>
<protein>
    <submittedName>
        <fullName evidence="1">Uncharacterized protein</fullName>
    </submittedName>
</protein>
<reference evidence="1" key="2">
    <citation type="submission" date="2019-01" db="EMBL/GenBank/DDBJ databases">
        <authorList>
            <consortium name="NCBI Pathogen Detection Project"/>
        </authorList>
    </citation>
    <scope>NUCLEOTIDE SEQUENCE</scope>
    <source>
        <strain evidence="1">BCW_3452</strain>
    </source>
</reference>
<gene>
    <name evidence="1" type="ORF">I7730_00125</name>
</gene>
<proteinExistence type="predicted"/>
<dbReference type="AlphaFoldDB" id="A0A8H9K500"/>
<accession>A0A8H9K500</accession>
<dbReference type="Proteomes" id="UP000863257">
    <property type="component" value="Unassembled WGS sequence"/>
</dbReference>
<dbReference type="Pfam" id="PF11672">
    <property type="entry name" value="DUF3268"/>
    <property type="match status" value="1"/>
</dbReference>
<reference evidence="1" key="1">
    <citation type="journal article" date="2018" name="Genome Biol.">
        <title>SKESA: strategic k-mer extension for scrupulous assemblies.</title>
        <authorList>
            <person name="Souvorov A."/>
            <person name="Agarwala R."/>
            <person name="Lipman D.J."/>
        </authorList>
    </citation>
    <scope>NUCLEOTIDE SEQUENCE</scope>
    <source>
        <strain evidence="1">BCW_3452</strain>
    </source>
</reference>